<reference evidence="4" key="1">
    <citation type="submission" date="2016-10" db="EMBL/GenBank/DDBJ databases">
        <authorList>
            <person name="Varghese N."/>
            <person name="Submissions S."/>
        </authorList>
    </citation>
    <scope>NUCLEOTIDE SEQUENCE [LARGE SCALE GENOMIC DNA]</scope>
    <source>
        <strain evidence="4">ATCC 700689</strain>
    </source>
</reference>
<keyword evidence="4" id="KW-1185">Reference proteome</keyword>
<sequence>MTIKRRSFLMGAAAALACIPLRDLFAAGEASYEPVFDAHFHLFDPAYPIDANGGYTPPTFSQADYQRLATPLGICSGVLVGSSFQGYRQDWLCDALTKLGTEWVGITQLPMDASDAEILRLAKFGVRGIRFNIYRGDEISMDQLVALSQRAFDLAGWHPEVYLDASQIRAHVPQLSKLRGLVIDHLGMTEAGLPVLLDLVDAGAKVKASGFGRVNLDVPRALERIARRSPDALMFGSDMPSTRAKRPFQAADIQLIKSILGQELARKALWSNGRSLYRLPVTDQVKLTTRREGAL</sequence>
<feature type="signal peptide" evidence="1">
    <location>
        <begin position="1"/>
        <end position="26"/>
    </location>
</feature>
<dbReference type="PANTHER" id="PTHR35563">
    <property type="entry name" value="BARREL METAL-DEPENDENT HYDROLASE, PUTATIVE (AFU_ORTHOLOGUE AFUA_1G16240)-RELATED"/>
    <property type="match status" value="1"/>
</dbReference>
<dbReference type="Gene3D" id="3.20.20.140">
    <property type="entry name" value="Metal-dependent hydrolases"/>
    <property type="match status" value="1"/>
</dbReference>
<dbReference type="InterPro" id="IPR052358">
    <property type="entry name" value="Aro_Compnd_Degr_Hydrolases"/>
</dbReference>
<dbReference type="InterPro" id="IPR032466">
    <property type="entry name" value="Metal_Hydrolase"/>
</dbReference>
<proteinExistence type="predicted"/>
<dbReference type="GO" id="GO:0016787">
    <property type="term" value="F:hydrolase activity"/>
    <property type="evidence" value="ECO:0007669"/>
    <property type="project" value="UniProtKB-KW"/>
</dbReference>
<keyword evidence="3" id="KW-0378">Hydrolase</keyword>
<dbReference type="Pfam" id="PF04909">
    <property type="entry name" value="Amidohydro_2"/>
    <property type="match status" value="1"/>
</dbReference>
<evidence type="ECO:0000313" key="4">
    <source>
        <dbReference type="Proteomes" id="UP000182894"/>
    </source>
</evidence>
<dbReference type="InterPro" id="IPR006680">
    <property type="entry name" value="Amidohydro-rel"/>
</dbReference>
<gene>
    <name evidence="3" type="ORF">SAMN05216605_11276</name>
</gene>
<evidence type="ECO:0000256" key="1">
    <source>
        <dbReference type="SAM" id="SignalP"/>
    </source>
</evidence>
<name>A0A1G8JJF9_9PSED</name>
<dbReference type="AlphaFoldDB" id="A0A1G8JJF9"/>
<dbReference type="RefSeq" id="WP_244165882.1">
    <property type="nucleotide sequence ID" value="NZ_FNCO01000012.1"/>
</dbReference>
<keyword evidence="1" id="KW-0732">Signal</keyword>
<dbReference type="PROSITE" id="PS51257">
    <property type="entry name" value="PROKAR_LIPOPROTEIN"/>
    <property type="match status" value="1"/>
</dbReference>
<dbReference type="EMBL" id="FNCO01000012">
    <property type="protein sequence ID" value="SDI31439.1"/>
    <property type="molecule type" value="Genomic_DNA"/>
</dbReference>
<dbReference type="STRING" id="89065.SAMN05216605_11276"/>
<organism evidence="3 4">
    <name type="scientific">Pseudomonas abietaniphila</name>
    <dbReference type="NCBI Taxonomy" id="89065"/>
    <lineage>
        <taxon>Bacteria</taxon>
        <taxon>Pseudomonadati</taxon>
        <taxon>Pseudomonadota</taxon>
        <taxon>Gammaproteobacteria</taxon>
        <taxon>Pseudomonadales</taxon>
        <taxon>Pseudomonadaceae</taxon>
        <taxon>Pseudomonas</taxon>
    </lineage>
</organism>
<evidence type="ECO:0000259" key="2">
    <source>
        <dbReference type="Pfam" id="PF04909"/>
    </source>
</evidence>
<dbReference type="Proteomes" id="UP000182894">
    <property type="component" value="Unassembled WGS sequence"/>
</dbReference>
<dbReference type="SUPFAM" id="SSF51556">
    <property type="entry name" value="Metallo-dependent hydrolases"/>
    <property type="match status" value="1"/>
</dbReference>
<feature type="domain" description="Amidohydrolase-related" evidence="2">
    <location>
        <begin position="37"/>
        <end position="279"/>
    </location>
</feature>
<protein>
    <submittedName>
        <fullName evidence="3">Predicted metal-dependent hydrolase, TIM-barrel fold</fullName>
    </submittedName>
</protein>
<feature type="chain" id="PRO_5010241610" evidence="1">
    <location>
        <begin position="27"/>
        <end position="295"/>
    </location>
</feature>
<evidence type="ECO:0000313" key="3">
    <source>
        <dbReference type="EMBL" id="SDI31439.1"/>
    </source>
</evidence>
<accession>A0A1G8JJF9</accession>
<dbReference type="PANTHER" id="PTHR35563:SF2">
    <property type="entry name" value="BARREL METAL-DEPENDENT HYDROLASE, PUTATIVE (AFU_ORTHOLOGUE AFUA_1G16240)-RELATED"/>
    <property type="match status" value="1"/>
</dbReference>